<protein>
    <submittedName>
        <fullName evidence="1">Uncharacterized protein</fullName>
    </submittedName>
</protein>
<dbReference type="EMBL" id="LAZR01043019">
    <property type="protein sequence ID" value="KKL08093.1"/>
    <property type="molecule type" value="Genomic_DNA"/>
</dbReference>
<gene>
    <name evidence="1" type="ORF">LCGC14_2579330</name>
</gene>
<organism evidence="1">
    <name type="scientific">marine sediment metagenome</name>
    <dbReference type="NCBI Taxonomy" id="412755"/>
    <lineage>
        <taxon>unclassified sequences</taxon>
        <taxon>metagenomes</taxon>
        <taxon>ecological metagenomes</taxon>
    </lineage>
</organism>
<proteinExistence type="predicted"/>
<reference evidence="1" key="1">
    <citation type="journal article" date="2015" name="Nature">
        <title>Complex archaea that bridge the gap between prokaryotes and eukaryotes.</title>
        <authorList>
            <person name="Spang A."/>
            <person name="Saw J.H."/>
            <person name="Jorgensen S.L."/>
            <person name="Zaremba-Niedzwiedzka K."/>
            <person name="Martijn J."/>
            <person name="Lind A.E."/>
            <person name="van Eijk R."/>
            <person name="Schleper C."/>
            <person name="Guy L."/>
            <person name="Ettema T.J."/>
        </authorList>
    </citation>
    <scope>NUCLEOTIDE SEQUENCE</scope>
</reference>
<dbReference type="AlphaFoldDB" id="A0A0F9D7L5"/>
<sequence>MPVGDRDITLFAGGTDGYGDALNVGRDSYAWAIGFDFSARGRATLAIVPSSVTTSSGGILTEIGAAFEFRNTAGDPLILVANGLANTTRRVGLLENNTYTPDDDSESGVAYTGGVLYQHDDSNADTEVAYFCNGTGKTALRIRNRAGTFNTIGTATADQLAVIGSDLWRVIDAYKLEKLVLGTFPGTEANWSGVRTRVGTPSFPINKVLEFGGAPIVLTGSGVYRYNPAPRTARFENLTPFVAAHKDNGKGGFADGRGRIYYPTVNGNILVLSFGSQSQQGPLRFNWIDRNTPWGTIGEMTADAEHIYASLEPGSIRTQQLGLVMKSDDGGVFTTHTSAVTDQDYTTNADVSLLKFTALDFIYVGADEPFWGVWMDVLVATTGSATVWRAAYSDTPNSNSFTGITNSLVLDATGGGLRSGFIGFDAGTDIVADGSWTTTTVNSVSGKYGFRLQGSGTTTS</sequence>
<evidence type="ECO:0000313" key="1">
    <source>
        <dbReference type="EMBL" id="KKL08093.1"/>
    </source>
</evidence>
<feature type="non-terminal residue" evidence="1">
    <location>
        <position position="460"/>
    </location>
</feature>
<name>A0A0F9D7L5_9ZZZZ</name>
<comment type="caution">
    <text evidence="1">The sequence shown here is derived from an EMBL/GenBank/DDBJ whole genome shotgun (WGS) entry which is preliminary data.</text>
</comment>
<accession>A0A0F9D7L5</accession>